<keyword evidence="3" id="KW-0547">Nucleotide-binding</keyword>
<dbReference type="InterPro" id="IPR007502">
    <property type="entry name" value="Helicase-assoc_dom"/>
</dbReference>
<dbReference type="EMBL" id="CYKH01000319">
    <property type="protein sequence ID" value="CUF41629.1"/>
    <property type="molecule type" value="Genomic_DNA"/>
</dbReference>
<keyword evidence="12" id="KW-1185">Reference proteome</keyword>
<evidence type="ECO:0000256" key="4">
    <source>
        <dbReference type="ARBA" id="ARBA00022801"/>
    </source>
</evidence>
<dbReference type="PROSITE" id="PS51192">
    <property type="entry name" value="HELICASE_ATP_BIND_1"/>
    <property type="match status" value="1"/>
</dbReference>
<dbReference type="GO" id="GO:0003723">
    <property type="term" value="F:RNA binding"/>
    <property type="evidence" value="ECO:0007669"/>
    <property type="project" value="TreeGrafter"/>
</dbReference>
<dbReference type="CDD" id="cd18791">
    <property type="entry name" value="SF2_C_RHA"/>
    <property type="match status" value="1"/>
</dbReference>
<accession>A0A0S4IR78</accession>
<dbReference type="Pfam" id="PF04408">
    <property type="entry name" value="WHD_HA2"/>
    <property type="match status" value="1"/>
</dbReference>
<dbReference type="Pfam" id="PF00271">
    <property type="entry name" value="Helicase_C"/>
    <property type="match status" value="1"/>
</dbReference>
<dbReference type="EC" id="3.6.4.13" evidence="1"/>
<evidence type="ECO:0000256" key="5">
    <source>
        <dbReference type="ARBA" id="ARBA00022806"/>
    </source>
</evidence>
<keyword evidence="4" id="KW-0378">Hydrolase</keyword>
<reference evidence="12" key="1">
    <citation type="submission" date="2015-09" db="EMBL/GenBank/DDBJ databases">
        <authorList>
            <consortium name="Pathogen Informatics"/>
        </authorList>
    </citation>
    <scope>NUCLEOTIDE SEQUENCE [LARGE SCALE GENOMIC DNA]</scope>
    <source>
        <strain evidence="12">Lake Konstanz</strain>
    </source>
</reference>
<evidence type="ECO:0000259" key="9">
    <source>
        <dbReference type="PROSITE" id="PS51192"/>
    </source>
</evidence>
<proteinExistence type="predicted"/>
<comment type="catalytic activity">
    <reaction evidence="7">
        <text>ATP + H2O = ADP + phosphate + H(+)</text>
        <dbReference type="Rhea" id="RHEA:13065"/>
        <dbReference type="ChEBI" id="CHEBI:15377"/>
        <dbReference type="ChEBI" id="CHEBI:15378"/>
        <dbReference type="ChEBI" id="CHEBI:30616"/>
        <dbReference type="ChEBI" id="CHEBI:43474"/>
        <dbReference type="ChEBI" id="CHEBI:456216"/>
        <dbReference type="EC" id="3.6.4.13"/>
    </reaction>
</comment>
<dbReference type="SMART" id="SM00847">
    <property type="entry name" value="HA2"/>
    <property type="match status" value="1"/>
</dbReference>
<dbReference type="FunFam" id="3.40.50.300:FF:000145">
    <property type="entry name" value="probable ATP-dependent RNA helicase DHX40"/>
    <property type="match status" value="1"/>
</dbReference>
<dbReference type="InterPro" id="IPR014001">
    <property type="entry name" value="Helicase_ATP-bd"/>
</dbReference>
<dbReference type="InterPro" id="IPR002464">
    <property type="entry name" value="DNA/RNA_helicase_DEAH_CS"/>
</dbReference>
<dbReference type="CDD" id="cd17917">
    <property type="entry name" value="DEXHc_RHA-like"/>
    <property type="match status" value="1"/>
</dbReference>
<dbReference type="GO" id="GO:0003724">
    <property type="term" value="F:RNA helicase activity"/>
    <property type="evidence" value="ECO:0007669"/>
    <property type="project" value="UniProtKB-EC"/>
</dbReference>
<evidence type="ECO:0000256" key="1">
    <source>
        <dbReference type="ARBA" id="ARBA00012552"/>
    </source>
</evidence>
<dbReference type="FunFam" id="3.40.50.300:FF:000615">
    <property type="entry name" value="pre-mRNA-splicing factor ATP-dependent RNA helicase DEAH7"/>
    <property type="match status" value="1"/>
</dbReference>
<dbReference type="InterPro" id="IPR011545">
    <property type="entry name" value="DEAD/DEAH_box_helicase_dom"/>
</dbReference>
<evidence type="ECO:0000259" key="10">
    <source>
        <dbReference type="PROSITE" id="PS51194"/>
    </source>
</evidence>
<dbReference type="AlphaFoldDB" id="A0A0S4IR78"/>
<name>A0A0S4IR78_BODSA</name>
<feature type="region of interest" description="Disordered" evidence="8">
    <location>
        <begin position="74"/>
        <end position="100"/>
    </location>
</feature>
<evidence type="ECO:0000256" key="7">
    <source>
        <dbReference type="ARBA" id="ARBA00047984"/>
    </source>
</evidence>
<keyword evidence="5 11" id="KW-0347">Helicase</keyword>
<evidence type="ECO:0000256" key="8">
    <source>
        <dbReference type="SAM" id="MobiDB-lite"/>
    </source>
</evidence>
<feature type="compositionally biased region" description="Basic and acidic residues" evidence="8">
    <location>
        <begin position="87"/>
        <end position="100"/>
    </location>
</feature>
<feature type="domain" description="Helicase C-terminal" evidence="10">
    <location>
        <begin position="376"/>
        <end position="560"/>
    </location>
</feature>
<dbReference type="Pfam" id="PF21010">
    <property type="entry name" value="HA2_C"/>
    <property type="match status" value="1"/>
</dbReference>
<evidence type="ECO:0000313" key="12">
    <source>
        <dbReference type="Proteomes" id="UP000051952"/>
    </source>
</evidence>
<dbReference type="GO" id="GO:0006397">
    <property type="term" value="P:mRNA processing"/>
    <property type="evidence" value="ECO:0007669"/>
    <property type="project" value="UniProtKB-KW"/>
</dbReference>
<sequence>MSNPADKARLASRSQYLQRYAALKAKAAEKMHEEDIDQLQSGVGLPTSSAEMDLMEKNMQVVNSVRQLAEAAQQRSSLLDGGNAARRAREGGDGDQKVTKKSRLDISLSVLEEEGCVLPGSSVVDAKKPNYTAVSQSEIEQRIATGDYTHEKTEEDIRQERAALVSQQFHQLQAVRRSLPIYKYRSELIDLVRKNQVVVVIGETGSGKTTQMLQYMFEGGLADVAANGDEESQQLSLLCTQPRRIAAISVAERVAKEMNQRCGGLVGYKVRFEDKTSASTRIAFVTDGIMLKEMMSDPMMSKIGVIMVDEAHERSLNSDILLGLLKAILRRNKQIRVIIASATIQADKFCNFFGGAPKFKIEGRTFPVELFYATDPVPDYVTAAAEAAMDVHLTKSLPGDILIFLPGQEDIENCAALLQEKSIALGSSIRELLILPIYASLPPNEQKKIYQQTPRNCRKVVIATNIAETSITIDGVVYVIDGGLCKQDFFNPKTMMDELAVIPTSRASAEQRRGRAGRTQPGECLRLFTKFMFEQMDPETTPEILRTTISSVVLQLKSLGVNNLITFDFLDAPSADAIQRSLDHLFLLGAIDKSGALTKTGFRMSEFPMDPSMSKMLLKSPTLGCARHMAMAAAMMSLDNSIFIPCRRQEDRKNMEYAREKLFALGNGDVFGYIRVFEEWLASSSSSRSREFEQANFLNSKSLMRAREVFDQILKTFDRWGIEYKKTSSEEALDNIGGKGIDVAAVTRSLIYGFFPNIAVLGIDGRSYTAVRPVSELSVKRKGSTFEKVAADIHPSSFLHRAGQAASISGATTDRAALESVPAALRERPSLVLYISLRLTKQDAPPFMIHVTSLADYLDDVMECTPKNYFNRSELIPGPKKR</sequence>
<gene>
    <name evidence="11" type="ORF">BSAL_62310</name>
</gene>
<dbReference type="SUPFAM" id="SSF52540">
    <property type="entry name" value="P-loop containing nucleoside triphosphate hydrolases"/>
    <property type="match status" value="1"/>
</dbReference>
<dbReference type="GO" id="GO:0005524">
    <property type="term" value="F:ATP binding"/>
    <property type="evidence" value="ECO:0007669"/>
    <property type="project" value="UniProtKB-KW"/>
</dbReference>
<dbReference type="PROSITE" id="PS51194">
    <property type="entry name" value="HELICASE_CTER"/>
    <property type="match status" value="1"/>
</dbReference>
<dbReference type="InterPro" id="IPR027417">
    <property type="entry name" value="P-loop_NTPase"/>
</dbReference>
<dbReference type="InterPro" id="IPR001650">
    <property type="entry name" value="Helicase_C-like"/>
</dbReference>
<dbReference type="OMA" id="DGMMLKE"/>
<dbReference type="Gene3D" id="3.40.50.300">
    <property type="entry name" value="P-loop containing nucleotide triphosphate hydrolases"/>
    <property type="match status" value="2"/>
</dbReference>
<dbReference type="VEuPathDB" id="TriTrypDB:BSAL_62310"/>
<dbReference type="Gene3D" id="1.20.120.1080">
    <property type="match status" value="1"/>
</dbReference>
<evidence type="ECO:0000313" key="11">
    <source>
        <dbReference type="EMBL" id="CUF41629.1"/>
    </source>
</evidence>
<dbReference type="InterPro" id="IPR048333">
    <property type="entry name" value="HA2_WH"/>
</dbReference>
<dbReference type="SMART" id="SM00487">
    <property type="entry name" value="DEXDc"/>
    <property type="match status" value="1"/>
</dbReference>
<dbReference type="PANTHER" id="PTHR18934">
    <property type="entry name" value="ATP-DEPENDENT RNA HELICASE"/>
    <property type="match status" value="1"/>
</dbReference>
<dbReference type="GO" id="GO:0016787">
    <property type="term" value="F:hydrolase activity"/>
    <property type="evidence" value="ECO:0007669"/>
    <property type="project" value="UniProtKB-KW"/>
</dbReference>
<dbReference type="PROSITE" id="PS00690">
    <property type="entry name" value="DEAH_ATP_HELICASE"/>
    <property type="match status" value="1"/>
</dbReference>
<dbReference type="Pfam" id="PF00270">
    <property type="entry name" value="DEAD"/>
    <property type="match status" value="1"/>
</dbReference>
<keyword evidence="6" id="KW-0067">ATP-binding</keyword>
<protein>
    <recommendedName>
        <fullName evidence="1">RNA helicase</fullName>
        <ecNumber evidence="1">3.6.4.13</ecNumber>
    </recommendedName>
</protein>
<keyword evidence="2" id="KW-0507">mRNA processing</keyword>
<dbReference type="SMART" id="SM00490">
    <property type="entry name" value="HELICc"/>
    <property type="match status" value="1"/>
</dbReference>
<evidence type="ECO:0000256" key="2">
    <source>
        <dbReference type="ARBA" id="ARBA00022664"/>
    </source>
</evidence>
<feature type="domain" description="Helicase ATP-binding" evidence="9">
    <location>
        <begin position="189"/>
        <end position="362"/>
    </location>
</feature>
<dbReference type="OrthoDB" id="10253254at2759"/>
<dbReference type="Proteomes" id="UP000051952">
    <property type="component" value="Unassembled WGS sequence"/>
</dbReference>
<organism evidence="11 12">
    <name type="scientific">Bodo saltans</name>
    <name type="common">Flagellated protozoan</name>
    <dbReference type="NCBI Taxonomy" id="75058"/>
    <lineage>
        <taxon>Eukaryota</taxon>
        <taxon>Discoba</taxon>
        <taxon>Euglenozoa</taxon>
        <taxon>Kinetoplastea</taxon>
        <taxon>Metakinetoplastina</taxon>
        <taxon>Eubodonida</taxon>
        <taxon>Bodonidae</taxon>
        <taxon>Bodo</taxon>
    </lineage>
</organism>
<evidence type="ECO:0000256" key="6">
    <source>
        <dbReference type="ARBA" id="ARBA00022840"/>
    </source>
</evidence>
<evidence type="ECO:0000256" key="3">
    <source>
        <dbReference type="ARBA" id="ARBA00022741"/>
    </source>
</evidence>
<dbReference type="PANTHER" id="PTHR18934:SF269">
    <property type="entry name" value="SPLICING FACTOR ATP-DEPENDENT RNA HELICASE, PUTATIVE-RELATED"/>
    <property type="match status" value="1"/>
</dbReference>